<dbReference type="EMBL" id="QKKF02034882">
    <property type="protein sequence ID" value="RZF33092.1"/>
    <property type="molecule type" value="Genomic_DNA"/>
</dbReference>
<keyword evidence="8" id="KW-0175">Coiled coil</keyword>
<dbReference type="CDD" id="cd14718">
    <property type="entry name" value="bZIP_Maf_large"/>
    <property type="match status" value="1"/>
</dbReference>
<feature type="region of interest" description="Disordered" evidence="9">
    <location>
        <begin position="350"/>
        <end position="372"/>
    </location>
</feature>
<evidence type="ECO:0000256" key="8">
    <source>
        <dbReference type="SAM" id="Coils"/>
    </source>
</evidence>
<comment type="caution">
    <text evidence="12">The sequence shown here is derived from an EMBL/GenBank/DDBJ whole genome shotgun (WGS) entry which is preliminary data.</text>
</comment>
<dbReference type="InterPro" id="IPR008917">
    <property type="entry name" value="TF_DNA-bd_sf"/>
</dbReference>
<dbReference type="InterPro" id="IPR004827">
    <property type="entry name" value="bZIP"/>
</dbReference>
<dbReference type="PROSITE" id="PS50217">
    <property type="entry name" value="BZIP"/>
    <property type="match status" value="1"/>
</dbReference>
<gene>
    <name evidence="11" type="ORF">LSTR_LSTR009821</name>
    <name evidence="12" type="ORF">LSTR_LSTR016575</name>
</gene>
<evidence type="ECO:0000256" key="2">
    <source>
        <dbReference type="ARBA" id="ARBA00008500"/>
    </source>
</evidence>
<dbReference type="PANTHER" id="PTHR10129">
    <property type="entry name" value="TRANSCRIPTION FACTOR MAF"/>
    <property type="match status" value="1"/>
</dbReference>
<feature type="compositionally biased region" description="Low complexity" evidence="9">
    <location>
        <begin position="229"/>
        <end position="240"/>
    </location>
</feature>
<dbReference type="GO" id="GO:0000981">
    <property type="term" value="F:DNA-binding transcription factor activity, RNA polymerase II-specific"/>
    <property type="evidence" value="ECO:0007669"/>
    <property type="project" value="TreeGrafter"/>
</dbReference>
<evidence type="ECO:0000313" key="13">
    <source>
        <dbReference type="Proteomes" id="UP000291343"/>
    </source>
</evidence>
<dbReference type="SUPFAM" id="SSF47454">
    <property type="entry name" value="A DNA-binding domain in eukaryotic transcription factors"/>
    <property type="match status" value="1"/>
</dbReference>
<dbReference type="InParanoid" id="A0A482XPH7"/>
<dbReference type="STRING" id="195883.A0A482XPH7"/>
<dbReference type="EMBL" id="QKKF02004914">
    <property type="protein sequence ID" value="RZF47051.1"/>
    <property type="molecule type" value="Genomic_DNA"/>
</dbReference>
<reference evidence="12" key="2">
    <citation type="submission" date="2019-02" db="EMBL/GenBank/DDBJ databases">
        <authorList>
            <person name="Zhu J."/>
            <person name="Jiang F."/>
            <person name="Wang X."/>
            <person name="Yang P."/>
            <person name="Bao Y."/>
            <person name="Zhao W."/>
            <person name="Wang W."/>
            <person name="Lu H."/>
            <person name="Wang Q."/>
            <person name="Cui N."/>
            <person name="Li J."/>
            <person name="Chen X."/>
            <person name="Luo L."/>
            <person name="Yu J."/>
            <person name="Kang L."/>
            <person name="Cui F."/>
        </authorList>
    </citation>
    <scope>NUCLEOTIDE SEQUENCE</scope>
    <source>
        <strain evidence="12">Lst14</strain>
        <tissue evidence="12">Whole body</tissue>
    </source>
</reference>
<dbReference type="OrthoDB" id="5974330at2759"/>
<dbReference type="InterPro" id="IPR024874">
    <property type="entry name" value="Transcription_factor_Maf_fam"/>
</dbReference>
<accession>A0A482XPH7</accession>
<dbReference type="InterPro" id="IPR004826">
    <property type="entry name" value="bZIP_Maf"/>
</dbReference>
<evidence type="ECO:0000259" key="10">
    <source>
        <dbReference type="PROSITE" id="PS50217"/>
    </source>
</evidence>
<dbReference type="GO" id="GO:0005634">
    <property type="term" value="C:nucleus"/>
    <property type="evidence" value="ECO:0007669"/>
    <property type="project" value="UniProtKB-SubCell"/>
</dbReference>
<dbReference type="SMR" id="A0A482XPH7"/>
<evidence type="ECO:0000313" key="11">
    <source>
        <dbReference type="EMBL" id="RZF33092.1"/>
    </source>
</evidence>
<evidence type="ECO:0000256" key="3">
    <source>
        <dbReference type="ARBA" id="ARBA00022491"/>
    </source>
</evidence>
<evidence type="ECO:0000256" key="7">
    <source>
        <dbReference type="ARBA" id="ARBA00023242"/>
    </source>
</evidence>
<keyword evidence="4" id="KW-0805">Transcription regulation</keyword>
<comment type="subcellular location">
    <subcellularLocation>
        <location evidence="1">Nucleus</location>
    </subcellularLocation>
</comment>
<feature type="domain" description="BZIP" evidence="10">
    <location>
        <begin position="283"/>
        <end position="346"/>
    </location>
</feature>
<evidence type="ECO:0000256" key="5">
    <source>
        <dbReference type="ARBA" id="ARBA00023125"/>
    </source>
</evidence>
<dbReference type="AlphaFoldDB" id="A0A482XPH7"/>
<evidence type="ECO:0000256" key="4">
    <source>
        <dbReference type="ARBA" id="ARBA00023015"/>
    </source>
</evidence>
<organism evidence="12 13">
    <name type="scientific">Laodelphax striatellus</name>
    <name type="common">Small brown planthopper</name>
    <name type="synonym">Delphax striatella</name>
    <dbReference type="NCBI Taxonomy" id="195883"/>
    <lineage>
        <taxon>Eukaryota</taxon>
        <taxon>Metazoa</taxon>
        <taxon>Ecdysozoa</taxon>
        <taxon>Arthropoda</taxon>
        <taxon>Hexapoda</taxon>
        <taxon>Insecta</taxon>
        <taxon>Pterygota</taxon>
        <taxon>Neoptera</taxon>
        <taxon>Paraneoptera</taxon>
        <taxon>Hemiptera</taxon>
        <taxon>Auchenorrhyncha</taxon>
        <taxon>Fulgoroidea</taxon>
        <taxon>Delphacidae</taxon>
        <taxon>Criomorphinae</taxon>
        <taxon>Laodelphax</taxon>
    </lineage>
</organism>
<evidence type="ECO:0000313" key="12">
    <source>
        <dbReference type="EMBL" id="RZF47051.1"/>
    </source>
</evidence>
<dbReference type="GO" id="GO:0000978">
    <property type="term" value="F:RNA polymerase II cis-regulatory region sequence-specific DNA binding"/>
    <property type="evidence" value="ECO:0007669"/>
    <property type="project" value="TreeGrafter"/>
</dbReference>
<keyword evidence="7" id="KW-0539">Nucleus</keyword>
<feature type="coiled-coil region" evidence="8">
    <location>
        <begin position="308"/>
        <end position="335"/>
    </location>
</feature>
<keyword evidence="13" id="KW-1185">Reference proteome</keyword>
<keyword evidence="3" id="KW-0678">Repressor</keyword>
<feature type="region of interest" description="Disordered" evidence="9">
    <location>
        <begin position="28"/>
        <end position="81"/>
    </location>
</feature>
<protein>
    <recommendedName>
        <fullName evidence="10">BZIP domain-containing protein</fullName>
    </recommendedName>
</protein>
<dbReference type="Proteomes" id="UP000291343">
    <property type="component" value="Unassembled WGS sequence"/>
</dbReference>
<dbReference type="FunFam" id="1.20.5.170:FF:000011">
    <property type="entry name" value="Transcription factor MafG, putative"/>
    <property type="match status" value="1"/>
</dbReference>
<evidence type="ECO:0000256" key="1">
    <source>
        <dbReference type="ARBA" id="ARBA00004123"/>
    </source>
</evidence>
<feature type="compositionally biased region" description="Pro residues" evidence="9">
    <location>
        <begin position="144"/>
        <end position="153"/>
    </location>
</feature>
<dbReference type="Pfam" id="PF03131">
    <property type="entry name" value="bZIP_Maf"/>
    <property type="match status" value="1"/>
</dbReference>
<comment type="similarity">
    <text evidence="2">Belongs to the bZIP family. Maf subfamily.</text>
</comment>
<evidence type="ECO:0000256" key="9">
    <source>
        <dbReference type="SAM" id="MobiDB-lite"/>
    </source>
</evidence>
<reference evidence="12 13" key="1">
    <citation type="journal article" date="2017" name="Gigascience">
        <title>Genome sequence of the small brown planthopper, Laodelphax striatellus.</title>
        <authorList>
            <person name="Zhu J."/>
            <person name="Jiang F."/>
            <person name="Wang X."/>
            <person name="Yang P."/>
            <person name="Bao Y."/>
            <person name="Zhao W."/>
            <person name="Wang W."/>
            <person name="Lu H."/>
            <person name="Wang Q."/>
            <person name="Cui N."/>
            <person name="Li J."/>
            <person name="Chen X."/>
            <person name="Luo L."/>
            <person name="Yu J."/>
            <person name="Kang L."/>
            <person name="Cui F."/>
        </authorList>
    </citation>
    <scope>NUCLEOTIDE SEQUENCE [LARGE SCALE GENOMIC DNA]</scope>
    <source>
        <strain evidence="12">Lst14</strain>
        <tissue evidence="12">Whole body</tissue>
    </source>
</reference>
<dbReference type="Gene3D" id="1.20.5.170">
    <property type="match status" value="1"/>
</dbReference>
<sequence>MASIESEDPNQLADEYVKEFVLDHLDVSVKREMSQPPPAEGGSVRQPPPPLTSTSAVMSPPPPPPPPHHHLLTPPSQQPDDYNEAAATAAVTHSLNAMTVTHHQDGALLVVKQNMMYPGTPPDTPPHPGASPHHPNHYFQMESAPPPPPPPHPHIIQHRPTVHEDIMWLQQSAVRIEPQPLDLRPNCGSDHDNGGWMPPHHTTVIAGGKRLHDYVHPQDVGGLSPLGGMSSRSSMSPVMSQPTTRSSRHHSGVDAISDKELVHLTVRDLNKRLHGYPRDVVVRLKQKRRTLKNRGYAQNCRTKRVNQRQQLELTNRALQAEMQRIKTELGRALQERDYYRQRCDSMRHAATNNNCEGSDGIHSNPSSPEYML</sequence>
<dbReference type="PANTHER" id="PTHR10129:SF44">
    <property type="entry name" value="TRAFFIC JAM, ISOFORM C"/>
    <property type="match status" value="1"/>
</dbReference>
<keyword evidence="6" id="KW-0804">Transcription</keyword>
<keyword evidence="5" id="KW-0238">DNA-binding</keyword>
<proteinExistence type="inferred from homology"/>
<feature type="region of interest" description="Disordered" evidence="9">
    <location>
        <begin position="121"/>
        <end position="157"/>
    </location>
</feature>
<feature type="region of interest" description="Disordered" evidence="9">
    <location>
        <begin position="229"/>
        <end position="252"/>
    </location>
</feature>
<evidence type="ECO:0000256" key="6">
    <source>
        <dbReference type="ARBA" id="ARBA00023163"/>
    </source>
</evidence>
<name>A0A482XPH7_LAOST</name>